<dbReference type="EMBL" id="JH597768">
    <property type="protein sequence ID" value="EHP68973.1"/>
    <property type="molecule type" value="Genomic_DNA"/>
</dbReference>
<dbReference type="HOGENOM" id="CLU_1623495_0_0_2"/>
<evidence type="ECO:0000313" key="3">
    <source>
        <dbReference type="Proteomes" id="UP000003980"/>
    </source>
</evidence>
<gene>
    <name evidence="2" type="ORF">MetMK1DRAFT_00017190</name>
</gene>
<feature type="compositionally biased region" description="Polar residues" evidence="1">
    <location>
        <begin position="42"/>
        <end position="57"/>
    </location>
</feature>
<dbReference type="AlphaFoldDB" id="H2C596"/>
<feature type="region of interest" description="Disordered" evidence="1">
    <location>
        <begin position="42"/>
        <end position="88"/>
    </location>
</feature>
<evidence type="ECO:0000313" key="2">
    <source>
        <dbReference type="EMBL" id="EHP68973.1"/>
    </source>
</evidence>
<dbReference type="Proteomes" id="UP000003980">
    <property type="component" value="Unassembled WGS sequence"/>
</dbReference>
<name>H2C596_9CREN</name>
<proteinExistence type="predicted"/>
<evidence type="ECO:0000256" key="1">
    <source>
        <dbReference type="SAM" id="MobiDB-lite"/>
    </source>
</evidence>
<organism evidence="2 3">
    <name type="scientific">Metallosphaera yellowstonensis MK1</name>
    <dbReference type="NCBI Taxonomy" id="671065"/>
    <lineage>
        <taxon>Archaea</taxon>
        <taxon>Thermoproteota</taxon>
        <taxon>Thermoprotei</taxon>
        <taxon>Sulfolobales</taxon>
        <taxon>Sulfolobaceae</taxon>
        <taxon>Metallosphaera</taxon>
    </lineage>
</organism>
<reference evidence="2 3" key="1">
    <citation type="submission" date="2012-01" db="EMBL/GenBank/DDBJ databases">
        <title>Improved High-Quality Draft sequence of Metallosphaera yellowstonensis MK1.</title>
        <authorList>
            <consortium name="US DOE Joint Genome Institute"/>
            <person name="Lucas S."/>
            <person name="Han J."/>
            <person name="Cheng J.-F."/>
            <person name="Goodwin L."/>
            <person name="Pitluck S."/>
            <person name="Peters L."/>
            <person name="Teshima H."/>
            <person name="Detter J.C."/>
            <person name="Han C."/>
            <person name="Tapia R."/>
            <person name="Land M."/>
            <person name="Hauser L."/>
            <person name="Kyrpides N."/>
            <person name="Kozubal M."/>
            <person name="Macur R.E."/>
            <person name="Jay Z."/>
            <person name="Inskeep W."/>
            <person name="Woyke T."/>
        </authorList>
    </citation>
    <scope>NUCLEOTIDE SEQUENCE [LARGE SCALE GENOMIC DNA]</scope>
    <source>
        <strain evidence="2 3">MK1</strain>
    </source>
</reference>
<sequence>MNVLLEVHYHDREELGPLEPPVGVAVDPVVLRGSRPPGALWSTVSSTMTGPFTSPDRTSTRRRVLPTPPAGLRSPTRTSRPRSSRWPSVRTMRISANPTFLLLPFLLTTPRTWLISLTSLSLANSICPFPHLFSRKTSKNKNFSLIPTSWYYLPKIPITAVLN</sequence>
<keyword evidence="3" id="KW-1185">Reference proteome</keyword>
<accession>H2C596</accession>
<protein>
    <submittedName>
        <fullName evidence="2">Uncharacterized protein</fullName>
    </submittedName>
</protein>